<organism evidence="5 6">
    <name type="scientific">Haloarcula argentinensis</name>
    <dbReference type="NCBI Taxonomy" id="43776"/>
    <lineage>
        <taxon>Archaea</taxon>
        <taxon>Methanobacteriati</taxon>
        <taxon>Methanobacteriota</taxon>
        <taxon>Stenosarchaea group</taxon>
        <taxon>Halobacteria</taxon>
        <taxon>Halobacteriales</taxon>
        <taxon>Haloarculaceae</taxon>
        <taxon>Haloarcula</taxon>
    </lineage>
</organism>
<evidence type="ECO:0000256" key="1">
    <source>
        <dbReference type="ARBA" id="ARBA00022448"/>
    </source>
</evidence>
<dbReference type="SMART" id="SM00382">
    <property type="entry name" value="AAA"/>
    <property type="match status" value="1"/>
</dbReference>
<keyword evidence="1" id="KW-0813">Transport</keyword>
<dbReference type="GO" id="GO:0005524">
    <property type="term" value="F:ATP binding"/>
    <property type="evidence" value="ECO:0007669"/>
    <property type="project" value="UniProtKB-KW"/>
</dbReference>
<dbReference type="InterPro" id="IPR051782">
    <property type="entry name" value="ABC_Transporter_VariousFunc"/>
</dbReference>
<evidence type="ECO:0000259" key="4">
    <source>
        <dbReference type="PROSITE" id="PS50893"/>
    </source>
</evidence>
<keyword evidence="2" id="KW-0547">Nucleotide-binding</keyword>
<dbReference type="InterPro" id="IPR027417">
    <property type="entry name" value="P-loop_NTPase"/>
</dbReference>
<feature type="domain" description="ABC transporter" evidence="4">
    <location>
        <begin position="8"/>
        <end position="237"/>
    </location>
</feature>
<dbReference type="PANTHER" id="PTHR42939">
    <property type="entry name" value="ABC TRANSPORTER ATP-BINDING PROTEIN ALBC-RELATED"/>
    <property type="match status" value="1"/>
</dbReference>
<dbReference type="AlphaFoldDB" id="A0A847UMV7"/>
<dbReference type="Pfam" id="PF00005">
    <property type="entry name" value="ABC_tran"/>
    <property type="match status" value="1"/>
</dbReference>
<reference evidence="5" key="1">
    <citation type="submission" date="2019-12" db="EMBL/GenBank/DDBJ databases">
        <title>Whole genome sequencing of Haloarcula argentinensis strain pws5.</title>
        <authorList>
            <person name="Verma D.K."/>
            <person name="Gopal K."/>
            <person name="Prasad E.S."/>
        </authorList>
    </citation>
    <scope>NUCLEOTIDE SEQUENCE</scope>
    <source>
        <strain evidence="5">Pws5</strain>
    </source>
</reference>
<evidence type="ECO:0000256" key="2">
    <source>
        <dbReference type="ARBA" id="ARBA00022741"/>
    </source>
</evidence>
<dbReference type="InterPro" id="IPR003439">
    <property type="entry name" value="ABC_transporter-like_ATP-bd"/>
</dbReference>
<evidence type="ECO:0000256" key="3">
    <source>
        <dbReference type="ARBA" id="ARBA00022840"/>
    </source>
</evidence>
<dbReference type="GO" id="GO:0016887">
    <property type="term" value="F:ATP hydrolysis activity"/>
    <property type="evidence" value="ECO:0007669"/>
    <property type="project" value="InterPro"/>
</dbReference>
<sequence>MCEPSSAVVAKSLTKRYGTTTAVNELDLSIEHGDIYGFLGPNGAGKTTTMRIFTGLIEPSGGEARVAGISCVDRRALVEHIGLMPETPPLYDQLTGREQLQFAADLRNVPWDAVVDTALSLCASLDLRADLDRRIDGYSKGMRQKLSFIQSVQHDPAVIFLDEPTSGLDPRAAKTLRELITDLADGDTTVLLSTHILPVVEDIADMVGVLHDGQLAAEGSPAELRSAAARTEGGGADLEDAFLALTTDDDTAWA</sequence>
<dbReference type="PANTHER" id="PTHR42939:SF1">
    <property type="entry name" value="ABC TRANSPORTER ATP-BINDING PROTEIN ALBC-RELATED"/>
    <property type="match status" value="1"/>
</dbReference>
<evidence type="ECO:0000313" key="6">
    <source>
        <dbReference type="Proteomes" id="UP000641625"/>
    </source>
</evidence>
<dbReference type="PROSITE" id="PS50893">
    <property type="entry name" value="ABC_TRANSPORTER_2"/>
    <property type="match status" value="1"/>
</dbReference>
<dbReference type="InterPro" id="IPR017871">
    <property type="entry name" value="ABC_transporter-like_CS"/>
</dbReference>
<dbReference type="RefSeq" id="WP_170096692.1">
    <property type="nucleotide sequence ID" value="NZ_WOWA01000004.1"/>
</dbReference>
<name>A0A847UMV7_HALAR</name>
<accession>A0A847UMV7</accession>
<keyword evidence="3 5" id="KW-0067">ATP-binding</keyword>
<proteinExistence type="predicted"/>
<evidence type="ECO:0000313" key="5">
    <source>
        <dbReference type="EMBL" id="NLV13134.1"/>
    </source>
</evidence>
<dbReference type="Gene3D" id="3.40.50.300">
    <property type="entry name" value="P-loop containing nucleotide triphosphate hydrolases"/>
    <property type="match status" value="1"/>
</dbReference>
<gene>
    <name evidence="5" type="ORF">GOC77_07580</name>
</gene>
<dbReference type="Proteomes" id="UP000641625">
    <property type="component" value="Unassembled WGS sequence"/>
</dbReference>
<dbReference type="EMBL" id="WOWA01000004">
    <property type="protein sequence ID" value="NLV13134.1"/>
    <property type="molecule type" value="Genomic_DNA"/>
</dbReference>
<dbReference type="CDD" id="cd03230">
    <property type="entry name" value="ABC_DR_subfamily_A"/>
    <property type="match status" value="1"/>
</dbReference>
<dbReference type="PROSITE" id="PS00211">
    <property type="entry name" value="ABC_TRANSPORTER_1"/>
    <property type="match status" value="1"/>
</dbReference>
<dbReference type="InterPro" id="IPR003593">
    <property type="entry name" value="AAA+_ATPase"/>
</dbReference>
<dbReference type="SUPFAM" id="SSF52540">
    <property type="entry name" value="P-loop containing nucleoside triphosphate hydrolases"/>
    <property type="match status" value="1"/>
</dbReference>
<protein>
    <submittedName>
        <fullName evidence="5">ATP-binding cassette domain-containing protein</fullName>
    </submittedName>
</protein>
<comment type="caution">
    <text evidence="5">The sequence shown here is derived from an EMBL/GenBank/DDBJ whole genome shotgun (WGS) entry which is preliminary data.</text>
</comment>